<comment type="caution">
    <text evidence="12">Lacks conserved residue(s) required for the propagation of feature annotation.</text>
</comment>
<keyword evidence="20" id="KW-1185">Reference proteome</keyword>
<keyword evidence="3" id="KW-0808">Transferase</keyword>
<dbReference type="Gene3D" id="3.30.200.20">
    <property type="entry name" value="Phosphorylase Kinase, domain 1"/>
    <property type="match status" value="1"/>
</dbReference>
<evidence type="ECO:0000256" key="10">
    <source>
        <dbReference type="ARBA" id="ARBA00047899"/>
    </source>
</evidence>
<dbReference type="SMART" id="SM00473">
    <property type="entry name" value="PAN_AP"/>
    <property type="match status" value="1"/>
</dbReference>
<dbReference type="SUPFAM" id="SSF51110">
    <property type="entry name" value="alpha-D-mannose-specific plant lectins"/>
    <property type="match status" value="1"/>
</dbReference>
<evidence type="ECO:0000256" key="11">
    <source>
        <dbReference type="ARBA" id="ARBA00048679"/>
    </source>
</evidence>
<evidence type="ECO:0000256" key="7">
    <source>
        <dbReference type="ARBA" id="ARBA00022840"/>
    </source>
</evidence>
<proteinExistence type="predicted"/>
<accession>A0AA87ZDL9</accession>
<evidence type="ECO:0000256" key="2">
    <source>
        <dbReference type="ARBA" id="ARBA00022527"/>
    </source>
</evidence>
<dbReference type="InterPro" id="IPR011009">
    <property type="entry name" value="Kinase-like_dom_sf"/>
</dbReference>
<gene>
    <name evidence="19" type="ORF">TIFTF001_046561</name>
</gene>
<feature type="domain" description="Protein kinase" evidence="15">
    <location>
        <begin position="510"/>
        <end position="675"/>
    </location>
</feature>
<evidence type="ECO:0000256" key="5">
    <source>
        <dbReference type="ARBA" id="ARBA00022741"/>
    </source>
</evidence>
<dbReference type="InterPro" id="IPR001480">
    <property type="entry name" value="Bulb-type_lectin_dom"/>
</dbReference>
<dbReference type="FunFam" id="3.30.200.20:FF:000195">
    <property type="entry name" value="G-type lectin S-receptor-like serine/threonine-protein kinase"/>
    <property type="match status" value="1"/>
</dbReference>
<evidence type="ECO:0000256" key="9">
    <source>
        <dbReference type="ARBA" id="ARBA00023180"/>
    </source>
</evidence>
<feature type="domain" description="Apple" evidence="18">
    <location>
        <begin position="344"/>
        <end position="436"/>
    </location>
</feature>
<dbReference type="PANTHER" id="PTHR32444">
    <property type="entry name" value="BULB-TYPE LECTIN DOMAIN-CONTAINING PROTEIN"/>
    <property type="match status" value="1"/>
</dbReference>
<keyword evidence="6" id="KW-0418">Kinase</keyword>
<keyword evidence="5" id="KW-0547">Nucleotide-binding</keyword>
<dbReference type="Pfam" id="PF01453">
    <property type="entry name" value="B_lectin"/>
    <property type="match status" value="1"/>
</dbReference>
<feature type="signal peptide" evidence="14">
    <location>
        <begin position="1"/>
        <end position="24"/>
    </location>
</feature>
<evidence type="ECO:0000256" key="14">
    <source>
        <dbReference type="SAM" id="SignalP"/>
    </source>
</evidence>
<evidence type="ECO:0000256" key="13">
    <source>
        <dbReference type="SAM" id="Phobius"/>
    </source>
</evidence>
<keyword evidence="13" id="KW-0472">Membrane</keyword>
<name>A0AA87ZDL9_FICCA</name>
<dbReference type="EC" id="2.7.11.1" evidence="1"/>
<comment type="catalytic activity">
    <reaction evidence="10">
        <text>L-threonyl-[protein] + ATP = O-phospho-L-threonyl-[protein] + ADP + H(+)</text>
        <dbReference type="Rhea" id="RHEA:46608"/>
        <dbReference type="Rhea" id="RHEA-COMP:11060"/>
        <dbReference type="Rhea" id="RHEA-COMP:11605"/>
        <dbReference type="ChEBI" id="CHEBI:15378"/>
        <dbReference type="ChEBI" id="CHEBI:30013"/>
        <dbReference type="ChEBI" id="CHEBI:30616"/>
        <dbReference type="ChEBI" id="CHEBI:61977"/>
        <dbReference type="ChEBI" id="CHEBI:456216"/>
        <dbReference type="EC" id="2.7.11.1"/>
    </reaction>
</comment>
<dbReference type="SMART" id="SM00220">
    <property type="entry name" value="S_TKc"/>
    <property type="match status" value="1"/>
</dbReference>
<feature type="domain" description="Bulb-type lectin" evidence="17">
    <location>
        <begin position="25"/>
        <end position="146"/>
    </location>
</feature>
<feature type="chain" id="PRO_5041714948" description="non-specific serine/threonine protein kinase" evidence="14">
    <location>
        <begin position="25"/>
        <end position="675"/>
    </location>
</feature>
<dbReference type="CDD" id="cd00028">
    <property type="entry name" value="B_lectin"/>
    <property type="match status" value="1"/>
</dbReference>
<dbReference type="PROSITE" id="PS50948">
    <property type="entry name" value="PAN"/>
    <property type="match status" value="1"/>
</dbReference>
<reference evidence="19" key="1">
    <citation type="submission" date="2023-07" db="EMBL/GenBank/DDBJ databases">
        <title>draft genome sequence of fig (Ficus carica).</title>
        <authorList>
            <person name="Takahashi T."/>
            <person name="Nishimura K."/>
        </authorList>
    </citation>
    <scope>NUCLEOTIDE SEQUENCE</scope>
</reference>
<dbReference type="Gene3D" id="2.90.10.10">
    <property type="entry name" value="Bulb-type lectin domain"/>
    <property type="match status" value="1"/>
</dbReference>
<dbReference type="InterPro" id="IPR003609">
    <property type="entry name" value="Pan_app"/>
</dbReference>
<dbReference type="AlphaFoldDB" id="A0AA87ZDL9"/>
<evidence type="ECO:0000256" key="3">
    <source>
        <dbReference type="ARBA" id="ARBA00022679"/>
    </source>
</evidence>
<dbReference type="InterPro" id="IPR008271">
    <property type="entry name" value="Ser/Thr_kinase_AS"/>
</dbReference>
<dbReference type="EMBL" id="BTGU01004771">
    <property type="protein sequence ID" value="GMN31952.1"/>
    <property type="molecule type" value="Genomic_DNA"/>
</dbReference>
<dbReference type="SMART" id="SM00108">
    <property type="entry name" value="B_lectin"/>
    <property type="match status" value="1"/>
</dbReference>
<dbReference type="PROSITE" id="PS50011">
    <property type="entry name" value="PROTEIN_KINASE_DOM"/>
    <property type="match status" value="1"/>
</dbReference>
<evidence type="ECO:0000256" key="8">
    <source>
        <dbReference type="ARBA" id="ARBA00023157"/>
    </source>
</evidence>
<keyword evidence="8" id="KW-1015">Disulfide bond</keyword>
<evidence type="ECO:0000259" key="18">
    <source>
        <dbReference type="PROSITE" id="PS50948"/>
    </source>
</evidence>
<keyword evidence="13" id="KW-0812">Transmembrane</keyword>
<evidence type="ECO:0000256" key="4">
    <source>
        <dbReference type="ARBA" id="ARBA00022729"/>
    </source>
</evidence>
<comment type="caution">
    <text evidence="19">The sequence shown here is derived from an EMBL/GenBank/DDBJ whole genome shotgun (WGS) entry which is preliminary data.</text>
</comment>
<evidence type="ECO:0000256" key="1">
    <source>
        <dbReference type="ARBA" id="ARBA00012513"/>
    </source>
</evidence>
<evidence type="ECO:0000256" key="12">
    <source>
        <dbReference type="PROSITE-ProRule" id="PRU00076"/>
    </source>
</evidence>
<organism evidence="19 20">
    <name type="scientific">Ficus carica</name>
    <name type="common">Common fig</name>
    <dbReference type="NCBI Taxonomy" id="3494"/>
    <lineage>
        <taxon>Eukaryota</taxon>
        <taxon>Viridiplantae</taxon>
        <taxon>Streptophyta</taxon>
        <taxon>Embryophyta</taxon>
        <taxon>Tracheophyta</taxon>
        <taxon>Spermatophyta</taxon>
        <taxon>Magnoliopsida</taxon>
        <taxon>eudicotyledons</taxon>
        <taxon>Gunneridae</taxon>
        <taxon>Pentapetalae</taxon>
        <taxon>rosids</taxon>
        <taxon>fabids</taxon>
        <taxon>Rosales</taxon>
        <taxon>Moraceae</taxon>
        <taxon>Ficeae</taxon>
        <taxon>Ficus</taxon>
    </lineage>
</organism>
<feature type="transmembrane region" description="Helical" evidence="13">
    <location>
        <begin position="450"/>
        <end position="471"/>
    </location>
</feature>
<evidence type="ECO:0000256" key="6">
    <source>
        <dbReference type="ARBA" id="ARBA00022777"/>
    </source>
</evidence>
<dbReference type="CDD" id="cd01098">
    <property type="entry name" value="PAN_AP_plant"/>
    <property type="match status" value="1"/>
</dbReference>
<evidence type="ECO:0000313" key="19">
    <source>
        <dbReference type="EMBL" id="GMN31952.1"/>
    </source>
</evidence>
<dbReference type="Pfam" id="PF07714">
    <property type="entry name" value="PK_Tyr_Ser-Thr"/>
    <property type="match status" value="1"/>
</dbReference>
<dbReference type="FunFam" id="2.90.10.10:FF:000001">
    <property type="entry name" value="G-type lectin S-receptor-like serine/threonine-protein kinase"/>
    <property type="match status" value="1"/>
</dbReference>
<dbReference type="Gene3D" id="1.10.510.10">
    <property type="entry name" value="Transferase(Phosphotransferase) domain 1"/>
    <property type="match status" value="1"/>
</dbReference>
<dbReference type="InterPro" id="IPR000719">
    <property type="entry name" value="Prot_kinase_dom"/>
</dbReference>
<dbReference type="InterPro" id="IPR000742">
    <property type="entry name" value="EGF"/>
</dbReference>
<keyword evidence="13" id="KW-1133">Transmembrane helix</keyword>
<dbReference type="PROSITE" id="PS00108">
    <property type="entry name" value="PROTEIN_KINASE_ST"/>
    <property type="match status" value="1"/>
</dbReference>
<dbReference type="GO" id="GO:0048544">
    <property type="term" value="P:recognition of pollen"/>
    <property type="evidence" value="ECO:0007669"/>
    <property type="project" value="InterPro"/>
</dbReference>
<keyword evidence="12" id="KW-0245">EGF-like domain</keyword>
<comment type="catalytic activity">
    <reaction evidence="11">
        <text>L-seryl-[protein] + ATP = O-phospho-L-seryl-[protein] + ADP + H(+)</text>
        <dbReference type="Rhea" id="RHEA:17989"/>
        <dbReference type="Rhea" id="RHEA-COMP:9863"/>
        <dbReference type="Rhea" id="RHEA-COMP:11604"/>
        <dbReference type="ChEBI" id="CHEBI:15378"/>
        <dbReference type="ChEBI" id="CHEBI:29999"/>
        <dbReference type="ChEBI" id="CHEBI:30616"/>
        <dbReference type="ChEBI" id="CHEBI:83421"/>
        <dbReference type="ChEBI" id="CHEBI:456216"/>
        <dbReference type="EC" id="2.7.11.1"/>
    </reaction>
</comment>
<dbReference type="InterPro" id="IPR036426">
    <property type="entry name" value="Bulb-type_lectin_dom_sf"/>
</dbReference>
<dbReference type="InterPro" id="IPR000858">
    <property type="entry name" value="S_locus_glycoprot_dom"/>
</dbReference>
<feature type="domain" description="EGF-like" evidence="16">
    <location>
        <begin position="288"/>
        <end position="325"/>
    </location>
</feature>
<dbReference type="FunFam" id="1.10.510.10:FF:001019">
    <property type="entry name" value="G-type lectin S-receptor-like serine/threonine-protein kinase B120"/>
    <property type="match status" value="1"/>
</dbReference>
<dbReference type="InterPro" id="IPR001245">
    <property type="entry name" value="Ser-Thr/Tyr_kinase_cat_dom"/>
</dbReference>
<dbReference type="GO" id="GO:0005524">
    <property type="term" value="F:ATP binding"/>
    <property type="evidence" value="ECO:0007669"/>
    <property type="project" value="UniProtKB-KW"/>
</dbReference>
<dbReference type="PANTHER" id="PTHR32444:SF234">
    <property type="entry name" value="RECEPTOR-LIKE SERINE_THREONINE-PROTEIN KINASE"/>
    <property type="match status" value="1"/>
</dbReference>
<evidence type="ECO:0000259" key="15">
    <source>
        <dbReference type="PROSITE" id="PS50011"/>
    </source>
</evidence>
<dbReference type="Pfam" id="PF08276">
    <property type="entry name" value="PAN_2"/>
    <property type="match status" value="1"/>
</dbReference>
<dbReference type="SUPFAM" id="SSF56112">
    <property type="entry name" value="Protein kinase-like (PK-like)"/>
    <property type="match status" value="1"/>
</dbReference>
<dbReference type="Proteomes" id="UP001187192">
    <property type="component" value="Unassembled WGS sequence"/>
</dbReference>
<dbReference type="PROSITE" id="PS50927">
    <property type="entry name" value="BULB_LECTIN"/>
    <property type="match status" value="1"/>
</dbReference>
<dbReference type="GO" id="GO:0004674">
    <property type="term" value="F:protein serine/threonine kinase activity"/>
    <property type="evidence" value="ECO:0007669"/>
    <property type="project" value="UniProtKB-KW"/>
</dbReference>
<evidence type="ECO:0000259" key="17">
    <source>
        <dbReference type="PROSITE" id="PS50927"/>
    </source>
</evidence>
<keyword evidence="9" id="KW-0325">Glycoprotein</keyword>
<dbReference type="PROSITE" id="PS50026">
    <property type="entry name" value="EGF_3"/>
    <property type="match status" value="1"/>
</dbReference>
<protein>
    <recommendedName>
        <fullName evidence="1">non-specific serine/threonine protein kinase</fullName>
        <ecNumber evidence="1">2.7.11.1</ecNumber>
    </recommendedName>
</protein>
<keyword evidence="7" id="KW-0067">ATP-binding</keyword>
<keyword evidence="4 14" id="KW-0732">Signal</keyword>
<dbReference type="Pfam" id="PF00954">
    <property type="entry name" value="S_locus_glycop"/>
    <property type="match status" value="1"/>
</dbReference>
<evidence type="ECO:0000313" key="20">
    <source>
        <dbReference type="Proteomes" id="UP001187192"/>
    </source>
</evidence>
<evidence type="ECO:0000259" key="16">
    <source>
        <dbReference type="PROSITE" id="PS50026"/>
    </source>
</evidence>
<sequence>MARFFSLMLLTAAISLSLFKNSSAVDIIGSSKSIRDGTTLVSKEGVFEFGFFSLGNSKNRYVGIWYKKIPVRTVVWVANRCNPINDSSGFLTVNPNGNLVLSSRNKSVVWSTNSSKQVKKPIAQLLDSGNLVLREEEDLNSEAYLWQSFDYPTDTLLPGMKHGWDLRKGLNRRLSAWKNWDEPCLGDLSSGFDDEHDIYPESYMRKGKATYYRSGPWNGIRFSGSPEIKANQLFNGQFVYNGNELYYTYNLNNSSVISIIVLNQTNMAGQRLTWMPGDQSWRSYFTAPRDDCDNYGHCGANANCMISETVGICQCLKGFQPKSSQQWDVRDWSEGCVRKSLLNCQDIDYYNERRKDEDGFVELDGIKMPDTEKTWFNDSMKLKECRVQCLNNCSCVAYSNRDIRGEGKGCRIWFNELIDIKQISGSKQVLYVRLPASELGDTKGARKFRAIIVVAVLGALSGMILVGYYLYKKMMKGRNNKETWENRAREEDFELPLFSLATISTATDNFSVNNKLGEGGFGPVYRGTLEDGQEVAVKRLSLSSQQGINEFKNEVILIAKLQHRNLVQLLGCCIHEEEKLLVYEYMPNKSLDSFLFDQAQSKLLQWPKRFKIICGIARGLQYLHQDSRLRIVHRDLKTSNILLDNEMNPKISDFGMARTFGGDQTAGNTNRVVGT</sequence>
<keyword evidence="2" id="KW-0723">Serine/threonine-protein kinase</keyword>